<evidence type="ECO:0000313" key="2">
    <source>
        <dbReference type="EMBL" id="MED6163651.1"/>
    </source>
</evidence>
<feature type="region of interest" description="Disordered" evidence="1">
    <location>
        <begin position="1"/>
        <end position="22"/>
    </location>
</feature>
<dbReference type="EMBL" id="JASCZI010122078">
    <property type="protein sequence ID" value="MED6163651.1"/>
    <property type="molecule type" value="Genomic_DNA"/>
</dbReference>
<reference evidence="2 3" key="1">
    <citation type="journal article" date="2023" name="Plants (Basel)">
        <title>Bridging the Gap: Combining Genomics and Transcriptomics Approaches to Understand Stylosanthes scabra, an Orphan Legume from the Brazilian Caatinga.</title>
        <authorList>
            <person name="Ferreira-Neto J.R.C."/>
            <person name="da Silva M.D."/>
            <person name="Binneck E."/>
            <person name="de Melo N.F."/>
            <person name="da Silva R.H."/>
            <person name="de Melo A.L.T.M."/>
            <person name="Pandolfi V."/>
            <person name="Bustamante F.O."/>
            <person name="Brasileiro-Vidal A.C."/>
            <person name="Benko-Iseppon A.M."/>
        </authorList>
    </citation>
    <scope>NUCLEOTIDE SEQUENCE [LARGE SCALE GENOMIC DNA]</scope>
    <source>
        <tissue evidence="2">Leaves</tissue>
    </source>
</reference>
<comment type="caution">
    <text evidence="2">The sequence shown here is derived from an EMBL/GenBank/DDBJ whole genome shotgun (WGS) entry which is preliminary data.</text>
</comment>
<feature type="non-terminal residue" evidence="2">
    <location>
        <position position="1"/>
    </location>
</feature>
<keyword evidence="3" id="KW-1185">Reference proteome</keyword>
<name>A0ABU6UQP5_9FABA</name>
<gene>
    <name evidence="2" type="ORF">PIB30_082076</name>
</gene>
<feature type="compositionally biased region" description="Basic residues" evidence="1">
    <location>
        <begin position="117"/>
        <end position="126"/>
    </location>
</feature>
<evidence type="ECO:0000313" key="3">
    <source>
        <dbReference type="Proteomes" id="UP001341840"/>
    </source>
</evidence>
<protein>
    <submittedName>
        <fullName evidence="2">Uncharacterized protein</fullName>
    </submittedName>
</protein>
<accession>A0ABU6UQP5</accession>
<dbReference type="Proteomes" id="UP001341840">
    <property type="component" value="Unassembled WGS sequence"/>
</dbReference>
<sequence>IHRRTDTAGPSRSSVVDAPSPSARAVTTNLLAPSPAAADHVFKGPPSKNRFPRLAPASQVLQPPFVSCPCSSIIRWPSPNHGSRTIVAAADLQEKEAAGLWRSRSRRVAHFFDQQGSRKHPRRRSVHPLSRPDLQEERNPPPPISSIFSDHPET</sequence>
<proteinExistence type="predicted"/>
<evidence type="ECO:0000256" key="1">
    <source>
        <dbReference type="SAM" id="MobiDB-lite"/>
    </source>
</evidence>
<feature type="region of interest" description="Disordered" evidence="1">
    <location>
        <begin position="112"/>
        <end position="154"/>
    </location>
</feature>
<organism evidence="2 3">
    <name type="scientific">Stylosanthes scabra</name>
    <dbReference type="NCBI Taxonomy" id="79078"/>
    <lineage>
        <taxon>Eukaryota</taxon>
        <taxon>Viridiplantae</taxon>
        <taxon>Streptophyta</taxon>
        <taxon>Embryophyta</taxon>
        <taxon>Tracheophyta</taxon>
        <taxon>Spermatophyta</taxon>
        <taxon>Magnoliopsida</taxon>
        <taxon>eudicotyledons</taxon>
        <taxon>Gunneridae</taxon>
        <taxon>Pentapetalae</taxon>
        <taxon>rosids</taxon>
        <taxon>fabids</taxon>
        <taxon>Fabales</taxon>
        <taxon>Fabaceae</taxon>
        <taxon>Papilionoideae</taxon>
        <taxon>50 kb inversion clade</taxon>
        <taxon>dalbergioids sensu lato</taxon>
        <taxon>Dalbergieae</taxon>
        <taxon>Pterocarpus clade</taxon>
        <taxon>Stylosanthes</taxon>
    </lineage>
</organism>